<dbReference type="Gene3D" id="3.30.1370.110">
    <property type="match status" value="1"/>
</dbReference>
<dbReference type="InterPro" id="IPR000432">
    <property type="entry name" value="DNA_mismatch_repair_MutS_C"/>
</dbReference>
<dbReference type="EMBL" id="LXZO01000105">
    <property type="protein sequence ID" value="PAY45430.1"/>
    <property type="molecule type" value="Genomic_DNA"/>
</dbReference>
<keyword evidence="2 9" id="KW-0699">rRNA-binding</keyword>
<evidence type="ECO:0000313" key="13">
    <source>
        <dbReference type="EMBL" id="PAY45430.1"/>
    </source>
</evidence>
<dbReference type="FunFam" id="3.40.50.300:FF:000830">
    <property type="entry name" value="Endonuclease MutS2"/>
    <property type="match status" value="1"/>
</dbReference>
<dbReference type="Proteomes" id="UP000218139">
    <property type="component" value="Unassembled WGS sequence"/>
</dbReference>
<dbReference type="SUPFAM" id="SSF52540">
    <property type="entry name" value="P-loop containing nucleoside triphosphate hydrolases"/>
    <property type="match status" value="1"/>
</dbReference>
<keyword evidence="5 9" id="KW-0378">Hydrolase</keyword>
<keyword evidence="3 9" id="KW-0547">Nucleotide-binding</keyword>
<reference evidence="12 14" key="1">
    <citation type="journal article" date="2014" name="BMC Genomics">
        <title>Unusual genome complexity in Lactobacillus salivarius JCM1046.</title>
        <authorList>
            <person name="Raftis E.J."/>
            <person name="Forde B.M."/>
            <person name="Claesson M.J."/>
            <person name="O'Toole P.W."/>
        </authorList>
    </citation>
    <scope>NUCLEOTIDE SEQUENCE [LARGE SCALE GENOMIC DNA]</scope>
    <source>
        <strain evidence="12 14">JCM1046</strain>
    </source>
</reference>
<dbReference type="PROSITE" id="PS00486">
    <property type="entry name" value="DNA_MISMATCH_REPAIR_2"/>
    <property type="match status" value="1"/>
</dbReference>
<organism evidence="12 14">
    <name type="scientific">Ligilactobacillus salivarius</name>
    <dbReference type="NCBI Taxonomy" id="1624"/>
    <lineage>
        <taxon>Bacteria</taxon>
        <taxon>Bacillati</taxon>
        <taxon>Bacillota</taxon>
        <taxon>Bacilli</taxon>
        <taxon>Lactobacillales</taxon>
        <taxon>Lactobacillaceae</taxon>
        <taxon>Ligilactobacillus</taxon>
    </lineage>
</organism>
<dbReference type="Pfam" id="PF20297">
    <property type="entry name" value="MSSS"/>
    <property type="match status" value="1"/>
</dbReference>
<dbReference type="GO" id="GO:0030983">
    <property type="term" value="F:mismatched DNA binding"/>
    <property type="evidence" value="ECO:0007669"/>
    <property type="project" value="InterPro"/>
</dbReference>
<comment type="similarity">
    <text evidence="9">Belongs to the DNA mismatch repair MutS family. MutS2 subfamily.</text>
</comment>
<dbReference type="InterPro" id="IPR005747">
    <property type="entry name" value="MutS2"/>
</dbReference>
<dbReference type="NCBIfam" id="TIGR01069">
    <property type="entry name" value="mutS2"/>
    <property type="match status" value="1"/>
</dbReference>
<dbReference type="PROSITE" id="PS50828">
    <property type="entry name" value="SMR"/>
    <property type="match status" value="1"/>
</dbReference>
<evidence type="ECO:0000313" key="12">
    <source>
        <dbReference type="EMBL" id="AIR10769.1"/>
    </source>
</evidence>
<feature type="binding site" evidence="9">
    <location>
        <begin position="334"/>
        <end position="341"/>
    </location>
    <ligand>
        <name>ATP</name>
        <dbReference type="ChEBI" id="CHEBI:30616"/>
    </ligand>
</feature>
<dbReference type="SMART" id="SM00533">
    <property type="entry name" value="MUTSd"/>
    <property type="match status" value="1"/>
</dbReference>
<dbReference type="Pfam" id="PF01713">
    <property type="entry name" value="Smr"/>
    <property type="match status" value="1"/>
</dbReference>
<dbReference type="PANTHER" id="PTHR48466">
    <property type="entry name" value="OS10G0509000 PROTEIN-RELATED"/>
    <property type="match status" value="1"/>
</dbReference>
<dbReference type="PANTHER" id="PTHR48466:SF2">
    <property type="entry name" value="OS10G0509000 PROTEIN"/>
    <property type="match status" value="1"/>
</dbReference>
<dbReference type="SUPFAM" id="SSF48334">
    <property type="entry name" value="DNA repair protein MutS, domain III"/>
    <property type="match status" value="1"/>
</dbReference>
<dbReference type="GO" id="GO:0005524">
    <property type="term" value="F:ATP binding"/>
    <property type="evidence" value="ECO:0007669"/>
    <property type="project" value="UniProtKB-UniRule"/>
</dbReference>
<evidence type="ECO:0000256" key="5">
    <source>
        <dbReference type="ARBA" id="ARBA00022801"/>
    </source>
</evidence>
<evidence type="ECO:0000256" key="6">
    <source>
        <dbReference type="ARBA" id="ARBA00022840"/>
    </source>
</evidence>
<comment type="function">
    <text evidence="9">Endonuclease that is involved in the suppression of homologous recombination and thus may have a key role in the control of bacterial genetic diversity.</text>
</comment>
<dbReference type="GO" id="GO:0045910">
    <property type="term" value="P:negative regulation of DNA recombination"/>
    <property type="evidence" value="ECO:0007669"/>
    <property type="project" value="InterPro"/>
</dbReference>
<dbReference type="AlphaFoldDB" id="A0A089QCE7"/>
<dbReference type="EC" id="3.1.-.-" evidence="9"/>
<feature type="domain" description="Smr" evidence="11">
    <location>
        <begin position="711"/>
        <end position="786"/>
    </location>
</feature>
<dbReference type="InterPro" id="IPR036063">
    <property type="entry name" value="Smr_dom_sf"/>
</dbReference>
<dbReference type="HAMAP" id="MF_00092">
    <property type="entry name" value="MutS2"/>
    <property type="match status" value="1"/>
</dbReference>
<dbReference type="GO" id="GO:0016887">
    <property type="term" value="F:ATP hydrolysis activity"/>
    <property type="evidence" value="ECO:0007669"/>
    <property type="project" value="InterPro"/>
</dbReference>
<dbReference type="GO" id="GO:0004519">
    <property type="term" value="F:endonuclease activity"/>
    <property type="evidence" value="ECO:0007669"/>
    <property type="project" value="UniProtKB-UniRule"/>
</dbReference>
<evidence type="ECO:0000313" key="14">
    <source>
        <dbReference type="Proteomes" id="UP000029488"/>
    </source>
</evidence>
<dbReference type="RefSeq" id="WP_034983697.1">
    <property type="nucleotide sequence ID" value="NZ_CP007646.1"/>
</dbReference>
<reference evidence="13 15" key="2">
    <citation type="submission" date="2016-05" db="EMBL/GenBank/DDBJ databases">
        <authorList>
            <person name="Lee J.-Y."/>
            <person name="Kim E.B."/>
            <person name="Choi Y.-J."/>
        </authorList>
    </citation>
    <scope>NUCLEOTIDE SEQUENCE [LARGE SCALE GENOMIC DNA]</scope>
    <source>
        <strain evidence="13 15">KLA006</strain>
    </source>
</reference>
<keyword evidence="7 9" id="KW-0694">RNA-binding</keyword>
<gene>
    <name evidence="12" type="primary">mutS</name>
    <name evidence="9" type="synonym">mutS2</name>
    <name evidence="9" type="synonym">rqcU</name>
    <name evidence="13" type="ORF">A8C52_09320</name>
    <name evidence="12" type="ORF">LSJ_1096c</name>
</gene>
<keyword evidence="8 9" id="KW-0238">DNA-binding</keyword>
<evidence type="ECO:0000256" key="10">
    <source>
        <dbReference type="SAM" id="Coils"/>
    </source>
</evidence>
<keyword evidence="4 9" id="KW-0255">Endonuclease</keyword>
<dbReference type="EMBL" id="CP007646">
    <property type="protein sequence ID" value="AIR10769.1"/>
    <property type="molecule type" value="Genomic_DNA"/>
</dbReference>
<dbReference type="SMART" id="SM00534">
    <property type="entry name" value="MUTSac"/>
    <property type="match status" value="1"/>
</dbReference>
<dbReference type="Gene3D" id="1.10.1420.10">
    <property type="match status" value="2"/>
</dbReference>
<dbReference type="InterPro" id="IPR002625">
    <property type="entry name" value="Smr_dom"/>
</dbReference>
<dbReference type="CDD" id="cd03280">
    <property type="entry name" value="ABC_MutS2"/>
    <property type="match status" value="1"/>
</dbReference>
<dbReference type="PIRSF" id="PIRSF005814">
    <property type="entry name" value="MutS_YshD"/>
    <property type="match status" value="1"/>
</dbReference>
<sequence>MNKKVLKTLEYDKVKQNLYAFTTTSMGKRLIDKLEPSSDYDEIANSLSQTKDGADILRIKGGIPVPNLISIKSFLKRLDIGGTLNSKELAAIGRVLRATNEVNRFFKDLADNKIKLEVLFDDVAKLESLPEISKKLLVSIENDGHVTDDASTLLKSIRQQISVTEETIRERLNSYTRGTNSKYLSDAVVTIRNERYVLPVKQEYRSKFGGIVHDQSSSGQTLFVEPAVIVELNNRLRQQQVAEREEINRILEELSEELAPYTHELNNNAKILGMLDFTNAKAKYAHSIKATEPILSKENDVYLRQVWHPLLDMKKAVKNDIMIGKDYQAIVITGPNTGGKTITLKTLGLVQLMGQSGLYIPAFEESRIGIFDDIFADIGDEQSIEQSLSTFSSHMTNIVEILKGIDEQSLVLFDELGAGTDPQEGAALAISILDAVGAKGSYVVATTHYPELKAYGFERPNTINASMEFDVNTLQPTYRLLIGIPGRSNAFDISQRLGLDKMIVMAARQLTSQDSQDLNEMISDLVAKRHDAEEKEIMYRKYLREAEELHHDLETNFHQFERQKENMLEQAKERANQIVEETKKKSDELISELRKMKMSAASNIEEGSLIDAQGRVNALHQETNLKKNKVLRKAKQQQELHPNDDVMVNSYGQRGVLLRKTGNHAWEVQLGILKMKIDESDLEKIKVKDTQPKRAGTVLKSSSSSHVSPTLDLRGERYENAMVKVDRYIDAAVLAGYNSVTIIHGKGTGALRTGIINYLKQNKAVKNFEFASPNNGGNGATVVYFK</sequence>
<evidence type="ECO:0000256" key="2">
    <source>
        <dbReference type="ARBA" id="ARBA00022730"/>
    </source>
</evidence>
<dbReference type="GO" id="GO:0006298">
    <property type="term" value="P:mismatch repair"/>
    <property type="evidence" value="ECO:0007669"/>
    <property type="project" value="InterPro"/>
</dbReference>
<accession>A0A089QCE7</accession>
<evidence type="ECO:0000256" key="3">
    <source>
        <dbReference type="ARBA" id="ARBA00022741"/>
    </source>
</evidence>
<dbReference type="InterPro" id="IPR007696">
    <property type="entry name" value="DNA_mismatch_repair_MutS_core"/>
</dbReference>
<keyword evidence="6 9" id="KW-0067">ATP-binding</keyword>
<dbReference type="InterPro" id="IPR045076">
    <property type="entry name" value="MutS"/>
</dbReference>
<comment type="function">
    <text evidence="9">Acts as a ribosome collision sensor, splitting the ribosome into its 2 subunits. Detects stalled/collided 70S ribosomes which it binds and splits by an ATP-hydrolysis driven conformational change. Acts upstream of the ribosome quality control system (RQC), a ribosome-associated complex that mediates the extraction of incompletely synthesized nascent chains from stalled ribosomes and their subsequent degradation. Probably generates substrates for RQC.</text>
</comment>
<evidence type="ECO:0000256" key="8">
    <source>
        <dbReference type="ARBA" id="ARBA00023125"/>
    </source>
</evidence>
<dbReference type="InterPro" id="IPR027417">
    <property type="entry name" value="P-loop_NTPase"/>
</dbReference>
<dbReference type="Proteomes" id="UP000029488">
    <property type="component" value="Chromosome"/>
</dbReference>
<evidence type="ECO:0000256" key="1">
    <source>
        <dbReference type="ARBA" id="ARBA00022722"/>
    </source>
</evidence>
<dbReference type="Pfam" id="PF00488">
    <property type="entry name" value="MutS_V"/>
    <property type="match status" value="1"/>
</dbReference>
<evidence type="ECO:0000256" key="4">
    <source>
        <dbReference type="ARBA" id="ARBA00022759"/>
    </source>
</evidence>
<keyword evidence="1 9" id="KW-0540">Nuclease</keyword>
<evidence type="ECO:0000313" key="15">
    <source>
        <dbReference type="Proteomes" id="UP000218139"/>
    </source>
</evidence>
<evidence type="ECO:0000256" key="7">
    <source>
        <dbReference type="ARBA" id="ARBA00022884"/>
    </source>
</evidence>
<dbReference type="KEGG" id="lsj:LSJ_1096c"/>
<dbReference type="EC" id="3.6.4.-" evidence="9"/>
<name>A0A089QCE7_9LACO</name>
<feature type="coiled-coil region" evidence="10">
    <location>
        <begin position="515"/>
        <end position="599"/>
    </location>
</feature>
<evidence type="ECO:0000256" key="9">
    <source>
        <dbReference type="HAMAP-Rule" id="MF_00092"/>
    </source>
</evidence>
<proteinExistence type="inferred from homology"/>
<dbReference type="SMART" id="SM00463">
    <property type="entry name" value="SMR"/>
    <property type="match status" value="1"/>
</dbReference>
<keyword evidence="10" id="KW-0175">Coiled coil</keyword>
<comment type="subunit">
    <text evidence="9">Homodimer. Binds to stalled ribosomes, contacting rRNA.</text>
</comment>
<dbReference type="InterPro" id="IPR036187">
    <property type="entry name" value="DNA_mismatch_repair_MutS_sf"/>
</dbReference>
<dbReference type="GO" id="GO:0043023">
    <property type="term" value="F:ribosomal large subunit binding"/>
    <property type="evidence" value="ECO:0007669"/>
    <property type="project" value="UniProtKB-UniRule"/>
</dbReference>
<dbReference type="GO" id="GO:0019843">
    <property type="term" value="F:rRNA binding"/>
    <property type="evidence" value="ECO:0007669"/>
    <property type="project" value="UniProtKB-UniRule"/>
</dbReference>
<dbReference type="Gene3D" id="3.40.50.300">
    <property type="entry name" value="P-loop containing nucleotide triphosphate hydrolases"/>
    <property type="match status" value="1"/>
</dbReference>
<protein>
    <recommendedName>
        <fullName evidence="9">Endonuclease MutS2</fullName>
        <ecNumber evidence="9">3.1.-.-</ecNumber>
    </recommendedName>
    <alternativeName>
        <fullName evidence="9">Ribosome-associated protein quality control-upstream factor</fullName>
        <shortName evidence="9">RQC-upstream factor</shortName>
        <shortName evidence="9">RqcU</shortName>
        <ecNumber evidence="9">3.6.4.-</ecNumber>
    </alternativeName>
</protein>
<dbReference type="SUPFAM" id="SSF160443">
    <property type="entry name" value="SMR domain-like"/>
    <property type="match status" value="1"/>
</dbReference>
<dbReference type="GO" id="GO:0072344">
    <property type="term" value="P:rescue of stalled ribosome"/>
    <property type="evidence" value="ECO:0007669"/>
    <property type="project" value="UniProtKB-UniRule"/>
</dbReference>
<evidence type="ECO:0000259" key="11">
    <source>
        <dbReference type="PROSITE" id="PS50828"/>
    </source>
</evidence>
<dbReference type="GO" id="GO:0140664">
    <property type="term" value="F:ATP-dependent DNA damage sensor activity"/>
    <property type="evidence" value="ECO:0007669"/>
    <property type="project" value="InterPro"/>
</dbReference>
<dbReference type="InterPro" id="IPR046893">
    <property type="entry name" value="MSSS"/>
</dbReference>